<dbReference type="PANTHER" id="PTHR46885:SF1">
    <property type="entry name" value="PROTEIN ANKUB1"/>
    <property type="match status" value="1"/>
</dbReference>
<comment type="caution">
    <text evidence="2">The sequence shown here is derived from an EMBL/GenBank/DDBJ whole genome shotgun (WGS) entry which is preliminary data.</text>
</comment>
<evidence type="ECO:0000313" key="2">
    <source>
        <dbReference type="EMBL" id="CAF5108584.1"/>
    </source>
</evidence>
<dbReference type="AlphaFoldDB" id="A0A8S3F7N7"/>
<sequence length="111" mass="12617">MRYFIFYPPSKSLRLIDVTEGDCVENTLISIKQEFDLKVYDNGSSDKSVVLNYNGCDLKPKWSFGDLNIPSGAIIRCVTRQQQAADLYIHCGFNKQILKLFDSSITIETTI</sequence>
<reference evidence="2" key="1">
    <citation type="submission" date="2021-02" db="EMBL/GenBank/DDBJ databases">
        <authorList>
            <person name="Nowell W R."/>
        </authorList>
    </citation>
    <scope>NUCLEOTIDE SEQUENCE</scope>
</reference>
<name>A0A8S3F7N7_9BILA</name>
<dbReference type="EMBL" id="CAJOBH010223536">
    <property type="protein sequence ID" value="CAF5038864.1"/>
    <property type="molecule type" value="Genomic_DNA"/>
</dbReference>
<dbReference type="Proteomes" id="UP000681720">
    <property type="component" value="Unassembled WGS sequence"/>
</dbReference>
<evidence type="ECO:0000313" key="3">
    <source>
        <dbReference type="Proteomes" id="UP000681720"/>
    </source>
</evidence>
<gene>
    <name evidence="1" type="ORF">BYL167_LOCUS56698</name>
    <name evidence="2" type="ORF">GIL414_LOCUS63066</name>
</gene>
<feature type="non-terminal residue" evidence="2">
    <location>
        <position position="111"/>
    </location>
</feature>
<evidence type="ECO:0000313" key="1">
    <source>
        <dbReference type="EMBL" id="CAF5038864.1"/>
    </source>
</evidence>
<organism evidence="2 3">
    <name type="scientific">Rotaria magnacalcarata</name>
    <dbReference type="NCBI Taxonomy" id="392030"/>
    <lineage>
        <taxon>Eukaryota</taxon>
        <taxon>Metazoa</taxon>
        <taxon>Spiralia</taxon>
        <taxon>Gnathifera</taxon>
        <taxon>Rotifera</taxon>
        <taxon>Eurotatoria</taxon>
        <taxon>Bdelloidea</taxon>
        <taxon>Philodinida</taxon>
        <taxon>Philodinidae</taxon>
        <taxon>Rotaria</taxon>
    </lineage>
</organism>
<protein>
    <submittedName>
        <fullName evidence="2">Uncharacterized protein</fullName>
    </submittedName>
</protein>
<accession>A0A8S3F7N7</accession>
<proteinExistence type="predicted"/>
<dbReference type="InterPro" id="IPR042788">
    <property type="entry name" value="ANKUB1"/>
</dbReference>
<dbReference type="EMBL" id="CAJOBJ010258996">
    <property type="protein sequence ID" value="CAF5108584.1"/>
    <property type="molecule type" value="Genomic_DNA"/>
</dbReference>
<dbReference type="PANTHER" id="PTHR46885">
    <property type="entry name" value="PROTEIN ANKUB1"/>
    <property type="match status" value="1"/>
</dbReference>
<dbReference type="Proteomes" id="UP000681967">
    <property type="component" value="Unassembled WGS sequence"/>
</dbReference>